<gene>
    <name evidence="3" type="ORF">QO015_003217</name>
</gene>
<evidence type="ECO:0000259" key="2">
    <source>
        <dbReference type="Pfam" id="PF07687"/>
    </source>
</evidence>
<dbReference type="SUPFAM" id="SSF53187">
    <property type="entry name" value="Zn-dependent exopeptidases"/>
    <property type="match status" value="1"/>
</dbReference>
<dbReference type="GO" id="GO:0008777">
    <property type="term" value="F:acetylornithine deacetylase activity"/>
    <property type="evidence" value="ECO:0007669"/>
    <property type="project" value="UniProtKB-EC"/>
</dbReference>
<dbReference type="EMBL" id="JAUSWJ010000001">
    <property type="protein sequence ID" value="MDQ0517604.1"/>
    <property type="molecule type" value="Genomic_DNA"/>
</dbReference>
<dbReference type="InterPro" id="IPR050072">
    <property type="entry name" value="Peptidase_M20A"/>
</dbReference>
<dbReference type="InterPro" id="IPR011650">
    <property type="entry name" value="Peptidase_M20_dimer"/>
</dbReference>
<dbReference type="Pfam" id="PF01546">
    <property type="entry name" value="Peptidase_M20"/>
    <property type="match status" value="1"/>
</dbReference>
<keyword evidence="1 3" id="KW-0378">Hydrolase</keyword>
<dbReference type="InterPro" id="IPR002933">
    <property type="entry name" value="Peptidase_M20"/>
</dbReference>
<evidence type="ECO:0000256" key="1">
    <source>
        <dbReference type="ARBA" id="ARBA00022801"/>
    </source>
</evidence>
<dbReference type="PANTHER" id="PTHR43808">
    <property type="entry name" value="ACETYLORNITHINE DEACETYLASE"/>
    <property type="match status" value="1"/>
</dbReference>
<dbReference type="Gene3D" id="3.40.630.10">
    <property type="entry name" value="Zn peptidases"/>
    <property type="match status" value="1"/>
</dbReference>
<evidence type="ECO:0000313" key="3">
    <source>
        <dbReference type="EMBL" id="MDQ0517604.1"/>
    </source>
</evidence>
<dbReference type="RefSeq" id="WP_266283020.1">
    <property type="nucleotide sequence ID" value="NZ_JAPKNF010000002.1"/>
</dbReference>
<dbReference type="Gene3D" id="3.30.70.360">
    <property type="match status" value="1"/>
</dbReference>
<dbReference type="EC" id="3.5.1.16" evidence="3"/>
<sequence length="443" mass="46300">MTTLSDPATEAALVEVDRRRDSALAFLSELVALQASGEDAVQAAVAARLEALGAEVGASVYDPASVPVTAEFAAAGARSEGERRNVVARLEGAGQGRSLLVFAHPDSEPTAAARGWRHDPFAAVVENGRMHGWGIADDLAGIAAGVIAIEAIRRSGARLAGDLLFASTPSKRHARGIAAVLHQGAGADGALYLHPAESGAGMVEIKALASGLLEFSVEVAGEPPHTAEPGHTAFAHRAVHPLDKAELLIDALRRLDAERGRRIRHPLLEAAVGRSTNILVSEMHFGQPGLTTRVPDRLSFTASVSFPPPETLESVRAEIETALAEAVATDPFLAAHPPVVRFLAGVTGSEVAESDPLYATLSGAIRAVAGIEPRVNPMHTSSDIRNPLVQKGIPALGFGSLCGDLTQARGHDEWVDVEDWLRMVKVTAACILAWCGVAGSRTA</sequence>
<accession>A0ABU0M9G2</accession>
<proteinExistence type="predicted"/>
<reference evidence="3 4" key="1">
    <citation type="submission" date="2023-07" db="EMBL/GenBank/DDBJ databases">
        <title>Genomic Encyclopedia of Type Strains, Phase IV (KMG-IV): sequencing the most valuable type-strain genomes for metagenomic binning, comparative biology and taxonomic classification.</title>
        <authorList>
            <person name="Goeker M."/>
        </authorList>
    </citation>
    <scope>NUCLEOTIDE SEQUENCE [LARGE SCALE GENOMIC DNA]</scope>
    <source>
        <strain evidence="3 4">B1-1</strain>
    </source>
</reference>
<evidence type="ECO:0000313" key="4">
    <source>
        <dbReference type="Proteomes" id="UP001223743"/>
    </source>
</evidence>
<comment type="caution">
    <text evidence="3">The sequence shown here is derived from an EMBL/GenBank/DDBJ whole genome shotgun (WGS) entry which is preliminary data.</text>
</comment>
<feature type="domain" description="Peptidase M20 dimerisation" evidence="2">
    <location>
        <begin position="228"/>
        <end position="327"/>
    </location>
</feature>
<dbReference type="Pfam" id="PF07687">
    <property type="entry name" value="M20_dimer"/>
    <property type="match status" value="1"/>
</dbReference>
<organism evidence="3 4">
    <name type="scientific">Kaistia geumhonensis</name>
    <dbReference type="NCBI Taxonomy" id="410839"/>
    <lineage>
        <taxon>Bacteria</taxon>
        <taxon>Pseudomonadati</taxon>
        <taxon>Pseudomonadota</taxon>
        <taxon>Alphaproteobacteria</taxon>
        <taxon>Hyphomicrobiales</taxon>
        <taxon>Kaistiaceae</taxon>
        <taxon>Kaistia</taxon>
    </lineage>
</organism>
<protein>
    <submittedName>
        <fullName evidence="3">Acetylornithine deacetylase</fullName>
        <ecNumber evidence="3">3.5.1.16</ecNumber>
    </submittedName>
</protein>
<name>A0ABU0M9G2_9HYPH</name>
<dbReference type="Proteomes" id="UP001223743">
    <property type="component" value="Unassembled WGS sequence"/>
</dbReference>
<keyword evidence="4" id="KW-1185">Reference proteome</keyword>
<dbReference type="PANTHER" id="PTHR43808:SF25">
    <property type="entry name" value="PEPTIDASE M20 DIMERISATION DOMAIN-CONTAINING PROTEIN"/>
    <property type="match status" value="1"/>
</dbReference>